<dbReference type="SMART" id="SM00448">
    <property type="entry name" value="REC"/>
    <property type="match status" value="1"/>
</dbReference>
<dbReference type="SUPFAM" id="SSF52172">
    <property type="entry name" value="CheY-like"/>
    <property type="match status" value="1"/>
</dbReference>
<sequence>MNSLTPEQSCALLKDRRVLVVEDDILFAMCLEDELTDVGAEIVGCATSVGDALRIIDHAAARGRINAVLLDLNLRGCSSLPVADALARRGIPFVFSTGYGEGCNTGRHPTVPVLHKPYNMQKLIYTVEALCQEWESRQDS</sequence>
<name>A0ABS9W911_9PROT</name>
<gene>
    <name evidence="3" type="ORF">MON41_18625</name>
</gene>
<feature type="domain" description="Response regulatory" evidence="2">
    <location>
        <begin position="17"/>
        <end position="131"/>
    </location>
</feature>
<feature type="modified residue" description="4-aspartylphosphate" evidence="1">
    <location>
        <position position="71"/>
    </location>
</feature>
<evidence type="ECO:0000313" key="3">
    <source>
        <dbReference type="EMBL" id="MCI0755698.1"/>
    </source>
</evidence>
<protein>
    <submittedName>
        <fullName evidence="3">Response regulator</fullName>
    </submittedName>
</protein>
<proteinExistence type="predicted"/>
<evidence type="ECO:0000259" key="2">
    <source>
        <dbReference type="PROSITE" id="PS50110"/>
    </source>
</evidence>
<keyword evidence="4" id="KW-1185">Reference proteome</keyword>
<organism evidence="3 4">
    <name type="scientific">Teichococcus vastitatis</name>
    <dbReference type="NCBI Taxonomy" id="2307076"/>
    <lineage>
        <taxon>Bacteria</taxon>
        <taxon>Pseudomonadati</taxon>
        <taxon>Pseudomonadota</taxon>
        <taxon>Alphaproteobacteria</taxon>
        <taxon>Acetobacterales</taxon>
        <taxon>Roseomonadaceae</taxon>
        <taxon>Roseomonas</taxon>
    </lineage>
</organism>
<dbReference type="Proteomes" id="UP001201985">
    <property type="component" value="Unassembled WGS sequence"/>
</dbReference>
<reference evidence="3 4" key="1">
    <citation type="submission" date="2022-03" db="EMBL/GenBank/DDBJ databases">
        <title>Complete genome analysis of Roseomonas KG 17.1 : a prolific producer of plant growth promoters.</title>
        <authorList>
            <person name="Saadouli I."/>
            <person name="Najjari A."/>
            <person name="Mosbah A."/>
            <person name="Ouzari H.I."/>
        </authorList>
    </citation>
    <scope>NUCLEOTIDE SEQUENCE [LARGE SCALE GENOMIC DNA]</scope>
    <source>
        <strain evidence="3 4">KG17-1</strain>
    </source>
</reference>
<evidence type="ECO:0000313" key="4">
    <source>
        <dbReference type="Proteomes" id="UP001201985"/>
    </source>
</evidence>
<comment type="caution">
    <text evidence="3">The sequence shown here is derived from an EMBL/GenBank/DDBJ whole genome shotgun (WGS) entry which is preliminary data.</text>
</comment>
<dbReference type="Gene3D" id="3.40.50.2300">
    <property type="match status" value="1"/>
</dbReference>
<dbReference type="InterPro" id="IPR011006">
    <property type="entry name" value="CheY-like_superfamily"/>
</dbReference>
<dbReference type="InterPro" id="IPR001789">
    <property type="entry name" value="Sig_transdc_resp-reg_receiver"/>
</dbReference>
<dbReference type="RefSeq" id="WP_241793561.1">
    <property type="nucleotide sequence ID" value="NZ_JALBUU010000044.1"/>
</dbReference>
<accession>A0ABS9W911</accession>
<keyword evidence="1" id="KW-0597">Phosphoprotein</keyword>
<dbReference type="PROSITE" id="PS50110">
    <property type="entry name" value="RESPONSE_REGULATORY"/>
    <property type="match status" value="1"/>
</dbReference>
<dbReference type="EMBL" id="JALBUU010000044">
    <property type="protein sequence ID" value="MCI0755698.1"/>
    <property type="molecule type" value="Genomic_DNA"/>
</dbReference>
<evidence type="ECO:0000256" key="1">
    <source>
        <dbReference type="PROSITE-ProRule" id="PRU00169"/>
    </source>
</evidence>